<evidence type="ECO:0000256" key="2">
    <source>
        <dbReference type="SAM" id="MobiDB-lite"/>
    </source>
</evidence>
<dbReference type="EMBL" id="HBUF01160302">
    <property type="protein sequence ID" value="CAG6649917.1"/>
    <property type="molecule type" value="Transcribed_RNA"/>
</dbReference>
<dbReference type="EMBL" id="HBUF01220432">
    <property type="protein sequence ID" value="CAG6669201.1"/>
    <property type="molecule type" value="Transcribed_RNA"/>
</dbReference>
<dbReference type="EMBL" id="HBUF01636576">
    <property type="protein sequence ID" value="CAG6784269.1"/>
    <property type="molecule type" value="Transcribed_RNA"/>
</dbReference>
<protein>
    <submittedName>
        <fullName evidence="4">FAS-associated factor 1</fullName>
    </submittedName>
</protein>
<reference evidence="4" key="1">
    <citation type="submission" date="2021-05" db="EMBL/GenBank/DDBJ databases">
        <authorList>
            <person name="Alioto T."/>
            <person name="Alioto T."/>
            <person name="Gomez Garrido J."/>
        </authorList>
    </citation>
    <scope>NUCLEOTIDE SEQUENCE</scope>
</reference>
<dbReference type="PROSITE" id="PS50033">
    <property type="entry name" value="UBX"/>
    <property type="match status" value="1"/>
</dbReference>
<dbReference type="Pfam" id="PF14555">
    <property type="entry name" value="UBA_4"/>
    <property type="match status" value="1"/>
</dbReference>
<organism evidence="4">
    <name type="scientific">Cacopsylla melanoneura</name>
    <dbReference type="NCBI Taxonomy" id="428564"/>
    <lineage>
        <taxon>Eukaryota</taxon>
        <taxon>Metazoa</taxon>
        <taxon>Ecdysozoa</taxon>
        <taxon>Arthropoda</taxon>
        <taxon>Hexapoda</taxon>
        <taxon>Insecta</taxon>
        <taxon>Pterygota</taxon>
        <taxon>Neoptera</taxon>
        <taxon>Paraneoptera</taxon>
        <taxon>Hemiptera</taxon>
        <taxon>Sternorrhyncha</taxon>
        <taxon>Psylloidea</taxon>
        <taxon>Psyllidae</taxon>
        <taxon>Psyllinae</taxon>
        <taxon>Cacopsylla</taxon>
    </lineage>
</organism>
<dbReference type="PANTHER" id="PTHR23322">
    <property type="entry name" value="FAS-ASSOCIATED PROTEIN"/>
    <property type="match status" value="1"/>
</dbReference>
<keyword evidence="1" id="KW-0175">Coiled coil</keyword>
<feature type="region of interest" description="Disordered" evidence="2">
    <location>
        <begin position="283"/>
        <end position="334"/>
    </location>
</feature>
<dbReference type="PANTHER" id="PTHR23322:SF96">
    <property type="entry name" value="FAS-ASSOCIATED FACTOR 1"/>
    <property type="match status" value="1"/>
</dbReference>
<dbReference type="EMBL" id="HBUF01355006">
    <property type="protein sequence ID" value="CAG6716736.1"/>
    <property type="molecule type" value="Transcribed_RNA"/>
</dbReference>
<feature type="domain" description="UBX" evidence="3">
    <location>
        <begin position="674"/>
        <end position="737"/>
    </location>
</feature>
<dbReference type="InterPro" id="IPR050730">
    <property type="entry name" value="UBX_domain-protein"/>
</dbReference>
<proteinExistence type="predicted"/>
<evidence type="ECO:0000259" key="3">
    <source>
        <dbReference type="PROSITE" id="PS50033"/>
    </source>
</evidence>
<dbReference type="InterPro" id="IPR001012">
    <property type="entry name" value="UBX_dom"/>
</dbReference>
<name>A0A8D9BJJ8_9HEMI</name>
<accession>A0A8D9BJJ8</accession>
<evidence type="ECO:0000256" key="1">
    <source>
        <dbReference type="SAM" id="Coils"/>
    </source>
</evidence>
<dbReference type="Gene3D" id="3.40.30.10">
    <property type="entry name" value="Glutaredoxin"/>
    <property type="match status" value="1"/>
</dbReference>
<dbReference type="GO" id="GO:0005783">
    <property type="term" value="C:endoplasmic reticulum"/>
    <property type="evidence" value="ECO:0007669"/>
    <property type="project" value="TreeGrafter"/>
</dbReference>
<feature type="coiled-coil region" evidence="1">
    <location>
        <begin position="601"/>
        <end position="634"/>
    </location>
</feature>
<dbReference type="SMART" id="SM00594">
    <property type="entry name" value="UAS"/>
    <property type="match status" value="1"/>
</dbReference>
<dbReference type="EMBL" id="HBUF01636578">
    <property type="protein sequence ID" value="CAG6784272.1"/>
    <property type="molecule type" value="Transcribed_RNA"/>
</dbReference>
<dbReference type="GO" id="GO:0043130">
    <property type="term" value="F:ubiquitin binding"/>
    <property type="evidence" value="ECO:0007669"/>
    <property type="project" value="TreeGrafter"/>
</dbReference>
<dbReference type="InterPro" id="IPR006577">
    <property type="entry name" value="UAS"/>
</dbReference>
<dbReference type="Gene3D" id="3.10.20.90">
    <property type="entry name" value="Phosphatidylinositol 3-kinase Catalytic Subunit, Chain A, domain 1"/>
    <property type="match status" value="3"/>
</dbReference>
<dbReference type="SUPFAM" id="SSF52833">
    <property type="entry name" value="Thioredoxin-like"/>
    <property type="match status" value="1"/>
</dbReference>
<dbReference type="InterPro" id="IPR029071">
    <property type="entry name" value="Ubiquitin-like_domsf"/>
</dbReference>
<evidence type="ECO:0000313" key="4">
    <source>
        <dbReference type="EMBL" id="CAG6784269.1"/>
    </source>
</evidence>
<dbReference type="Pfam" id="PF21021">
    <property type="entry name" value="FAF1"/>
    <property type="match status" value="1"/>
</dbReference>
<dbReference type="GO" id="GO:0005634">
    <property type="term" value="C:nucleus"/>
    <property type="evidence" value="ECO:0007669"/>
    <property type="project" value="TreeGrafter"/>
</dbReference>
<dbReference type="InterPro" id="IPR049483">
    <property type="entry name" value="FAF1_2-like_UAS"/>
</dbReference>
<dbReference type="SUPFAM" id="SSF54236">
    <property type="entry name" value="Ubiquitin-like"/>
    <property type="match status" value="2"/>
</dbReference>
<dbReference type="Gene3D" id="1.10.8.10">
    <property type="entry name" value="DNA helicase RuvA subunit, C-terminal domain"/>
    <property type="match status" value="1"/>
</dbReference>
<dbReference type="EMBL" id="HBUF01355004">
    <property type="protein sequence ID" value="CAG6716733.1"/>
    <property type="molecule type" value="Transcribed_RNA"/>
</dbReference>
<dbReference type="GO" id="GO:0036503">
    <property type="term" value="P:ERAD pathway"/>
    <property type="evidence" value="ECO:0007669"/>
    <property type="project" value="TreeGrafter"/>
</dbReference>
<feature type="compositionally biased region" description="Acidic residues" evidence="2">
    <location>
        <begin position="290"/>
        <end position="305"/>
    </location>
</feature>
<dbReference type="InterPro" id="IPR036249">
    <property type="entry name" value="Thioredoxin-like_sf"/>
</dbReference>
<dbReference type="AlphaFoldDB" id="A0A8D9BJJ8"/>
<dbReference type="Pfam" id="PF00789">
    <property type="entry name" value="UBX"/>
    <property type="match status" value="1"/>
</dbReference>
<sequence length="740" mass="82737">MGDSERKKEEQYSNILSDFVACTGIQDEGQAIRYLENVNWDLLAAINLVMPQHSQRLPSEAAANLLAGSSGDVEMITIPSETMESGSSGSSLPVTTFTNPDASIITIAPDDDEDDDMHMMPSSSLLTNHRRAAANRSIKFKIMYNRNSISVTLPDTKTVHDLKLEVFSKTGIQVCKQLFKGWPHNELIVNDKVSLASLKLPSVLELTVDNRATPLSQNGHSSNSFNDMKKKKCDASDSSRLYKLNIADLTNGREYNLKYGGNTKVSAVKDDIATLSKIPVEQQVWTGWSDPEDEDSDQDGEDNESERDRKSGGAGTSQRKKKEDRDSLPLYKAGIGYPNHELTVELKPGSTVRTLSKSVIDIADTDSSMDEYEDAACYTEEEDDNSTVSELLSTRRTLQSLIPDNIEDETTGTIHLIEQFESRYGDARPHFYPGSLEEAIKEACFKPAKERKILVVYLHHDSSVLTNVFCSQLLCFESVLQFLATNCVVWGWDLTYKSNQAKFLSSVSSSLGSVACMTLRSHMDIDRLPALVLITRMRATTEIFTVINGNVGVNELMSSLIQAQEVFGEQQRTEIREEEERNQREMIKIEQDQAYQQSLAVDRAKEESKRLAEKQELAEKTRIENEKLEAAQKKEAQAKDLASRLPSEPSASAAGVITVRFRCPPLPNQDESAGGMKVRRFLGSQPVQDLVNYLIVEGYTAEDYKIIFGWPRKELSADISRQTLTDLKFCPQETLIVEER</sequence>